<keyword evidence="2" id="KW-0812">Transmembrane</keyword>
<organism evidence="3 4">
    <name type="scientific">Stylosanthes scabra</name>
    <dbReference type="NCBI Taxonomy" id="79078"/>
    <lineage>
        <taxon>Eukaryota</taxon>
        <taxon>Viridiplantae</taxon>
        <taxon>Streptophyta</taxon>
        <taxon>Embryophyta</taxon>
        <taxon>Tracheophyta</taxon>
        <taxon>Spermatophyta</taxon>
        <taxon>Magnoliopsida</taxon>
        <taxon>eudicotyledons</taxon>
        <taxon>Gunneridae</taxon>
        <taxon>Pentapetalae</taxon>
        <taxon>rosids</taxon>
        <taxon>fabids</taxon>
        <taxon>Fabales</taxon>
        <taxon>Fabaceae</taxon>
        <taxon>Papilionoideae</taxon>
        <taxon>50 kb inversion clade</taxon>
        <taxon>dalbergioids sensu lato</taxon>
        <taxon>Dalbergieae</taxon>
        <taxon>Pterocarpus clade</taxon>
        <taxon>Stylosanthes</taxon>
    </lineage>
</organism>
<evidence type="ECO:0000256" key="2">
    <source>
        <dbReference type="SAM" id="Phobius"/>
    </source>
</evidence>
<comment type="caution">
    <text evidence="3">The sequence shown here is derived from an EMBL/GenBank/DDBJ whole genome shotgun (WGS) entry which is preliminary data.</text>
</comment>
<feature type="compositionally biased region" description="Basic residues" evidence="1">
    <location>
        <begin position="28"/>
        <end position="38"/>
    </location>
</feature>
<keyword evidence="2" id="KW-1133">Transmembrane helix</keyword>
<feature type="transmembrane region" description="Helical" evidence="2">
    <location>
        <begin position="96"/>
        <end position="115"/>
    </location>
</feature>
<evidence type="ECO:0000313" key="4">
    <source>
        <dbReference type="Proteomes" id="UP001341840"/>
    </source>
</evidence>
<accession>A0ABU6QAU6</accession>
<evidence type="ECO:0000313" key="3">
    <source>
        <dbReference type="EMBL" id="MED6108876.1"/>
    </source>
</evidence>
<feature type="region of interest" description="Disordered" evidence="1">
    <location>
        <begin position="1"/>
        <end position="71"/>
    </location>
</feature>
<sequence length="233" mass="25710">MYASSRNASSQPEIDDSGNASDVGFHSIRGRFPFKRNPSHQQNQHSDRHRASSTDRQLPRTTAGGGGSAAARSHLHNRFTRKGLLWLFPFFKGKSAFYGMIIAVVFLFALASMVMQNSITSVFRQRGERVRYLREGMKFGSTLKFVPGRLSHRFLAGDGLDRVRSQARIGVRAPRIALSVGLIVSKDNVGLIVGMVYDCKPVCYLIHETSPTCGTRDVFANHGVILTLQPTGA</sequence>
<feature type="compositionally biased region" description="Polar residues" evidence="1">
    <location>
        <begin position="1"/>
        <end position="12"/>
    </location>
</feature>
<gene>
    <name evidence="3" type="ORF">PIB30_028339</name>
</gene>
<dbReference type="EMBL" id="JASCZI010000112">
    <property type="protein sequence ID" value="MED6108876.1"/>
    <property type="molecule type" value="Genomic_DNA"/>
</dbReference>
<keyword evidence="2" id="KW-0472">Membrane</keyword>
<evidence type="ECO:0000256" key="1">
    <source>
        <dbReference type="SAM" id="MobiDB-lite"/>
    </source>
</evidence>
<protein>
    <submittedName>
        <fullName evidence="3">Uncharacterized protein</fullName>
    </submittedName>
</protein>
<proteinExistence type="predicted"/>
<reference evidence="3 4" key="1">
    <citation type="journal article" date="2023" name="Plants (Basel)">
        <title>Bridging the Gap: Combining Genomics and Transcriptomics Approaches to Understand Stylosanthes scabra, an Orphan Legume from the Brazilian Caatinga.</title>
        <authorList>
            <person name="Ferreira-Neto J.R.C."/>
            <person name="da Silva M.D."/>
            <person name="Binneck E."/>
            <person name="de Melo N.F."/>
            <person name="da Silva R.H."/>
            <person name="de Melo A.L.T.M."/>
            <person name="Pandolfi V."/>
            <person name="Bustamante F.O."/>
            <person name="Brasileiro-Vidal A.C."/>
            <person name="Benko-Iseppon A.M."/>
        </authorList>
    </citation>
    <scope>NUCLEOTIDE SEQUENCE [LARGE SCALE GENOMIC DNA]</scope>
    <source>
        <tissue evidence="3">Leaves</tissue>
    </source>
</reference>
<keyword evidence="4" id="KW-1185">Reference proteome</keyword>
<name>A0ABU6QAU6_9FABA</name>
<dbReference type="Proteomes" id="UP001341840">
    <property type="component" value="Unassembled WGS sequence"/>
</dbReference>